<evidence type="ECO:0000256" key="7">
    <source>
        <dbReference type="ARBA" id="ARBA00023136"/>
    </source>
</evidence>
<proteinExistence type="inferred from homology"/>
<dbReference type="RefSeq" id="WP_153591032.1">
    <property type="nucleotide sequence ID" value="NZ_JAATWB010000008.1"/>
</dbReference>
<organism evidence="11 12">
    <name type="scientific">Rhodocyclus gracilis</name>
    <dbReference type="NCBI Taxonomy" id="2929842"/>
    <lineage>
        <taxon>Bacteria</taxon>
        <taxon>Pseudomonadati</taxon>
        <taxon>Pseudomonadota</taxon>
        <taxon>Betaproteobacteria</taxon>
        <taxon>Rhodocyclales</taxon>
        <taxon>Rhodocyclaceae</taxon>
        <taxon>Rhodocyclus</taxon>
    </lineage>
</organism>
<keyword evidence="2 9" id="KW-1003">Cell membrane</keyword>
<keyword evidence="12" id="KW-1185">Reference proteome</keyword>
<protein>
    <recommendedName>
        <fullName evidence="9">Cell division protein FtsQ</fullName>
    </recommendedName>
</protein>
<evidence type="ECO:0000313" key="11">
    <source>
        <dbReference type="EMBL" id="NJA89864.1"/>
    </source>
</evidence>
<gene>
    <name evidence="9" type="primary">ftsQ</name>
    <name evidence="11" type="ORF">HCX48_11620</name>
</gene>
<reference evidence="12" key="1">
    <citation type="submission" date="2020-03" db="EMBL/GenBank/DDBJ databases">
        <title>Whole-genome sequence of the purple nonsulfur bacterium Rhodocyclus tenuis DSM112.</title>
        <authorList>
            <person name="Kyndt J.A."/>
            <person name="Meyer T.E."/>
        </authorList>
    </citation>
    <scope>NUCLEOTIDE SEQUENCE [LARGE SCALE GENOMIC DNA]</scope>
    <source>
        <strain evidence="12">DSM 112</strain>
    </source>
</reference>
<comment type="similarity">
    <text evidence="9">Belongs to the FtsQ/DivIB family. FtsQ subfamily.</text>
</comment>
<dbReference type="InterPro" id="IPR045335">
    <property type="entry name" value="FtsQ_C_sf"/>
</dbReference>
<dbReference type="PROSITE" id="PS51779">
    <property type="entry name" value="POTRA"/>
    <property type="match status" value="1"/>
</dbReference>
<dbReference type="Pfam" id="PF03799">
    <property type="entry name" value="FtsQ_DivIB_C"/>
    <property type="match status" value="1"/>
</dbReference>
<dbReference type="EMBL" id="JAATWB010000008">
    <property type="protein sequence ID" value="NJA89864.1"/>
    <property type="molecule type" value="Genomic_DNA"/>
</dbReference>
<dbReference type="PANTHER" id="PTHR35851">
    <property type="entry name" value="CELL DIVISION PROTEIN FTSQ"/>
    <property type="match status" value="1"/>
</dbReference>
<dbReference type="InterPro" id="IPR034746">
    <property type="entry name" value="POTRA"/>
</dbReference>
<dbReference type="Gene3D" id="3.10.20.310">
    <property type="entry name" value="membrane protein fhac"/>
    <property type="match status" value="1"/>
</dbReference>
<keyword evidence="5 9" id="KW-0812">Transmembrane</keyword>
<evidence type="ECO:0000256" key="9">
    <source>
        <dbReference type="HAMAP-Rule" id="MF_00911"/>
    </source>
</evidence>
<comment type="function">
    <text evidence="9">Essential cell division protein. May link together the upstream cell division proteins, which are predominantly cytoplasmic, with the downstream cell division proteins, which are predominantly periplasmic. May control correct divisome assembly.</text>
</comment>
<keyword evidence="4 9" id="KW-0132">Cell division</keyword>
<keyword evidence="6 9" id="KW-1133">Transmembrane helix</keyword>
<dbReference type="InterPro" id="IPR026579">
    <property type="entry name" value="FtsQ"/>
</dbReference>
<accession>A0ABX0WJH1</accession>
<dbReference type="PANTHER" id="PTHR35851:SF1">
    <property type="entry name" value="CELL DIVISION PROTEIN FTSQ"/>
    <property type="match status" value="1"/>
</dbReference>
<dbReference type="Pfam" id="PF08478">
    <property type="entry name" value="POTRA_1"/>
    <property type="match status" value="1"/>
</dbReference>
<name>A0ABX0WJH1_9RHOO</name>
<dbReference type="InterPro" id="IPR005548">
    <property type="entry name" value="Cell_div_FtsQ/DivIB_C"/>
</dbReference>
<dbReference type="Proteomes" id="UP000720344">
    <property type="component" value="Unassembled WGS sequence"/>
</dbReference>
<dbReference type="InterPro" id="IPR013685">
    <property type="entry name" value="POTRA_FtsQ_type"/>
</dbReference>
<evidence type="ECO:0000256" key="6">
    <source>
        <dbReference type="ARBA" id="ARBA00022989"/>
    </source>
</evidence>
<keyword evidence="8 9" id="KW-0131">Cell cycle</keyword>
<evidence type="ECO:0000256" key="8">
    <source>
        <dbReference type="ARBA" id="ARBA00023306"/>
    </source>
</evidence>
<evidence type="ECO:0000256" key="1">
    <source>
        <dbReference type="ARBA" id="ARBA00004370"/>
    </source>
</evidence>
<evidence type="ECO:0000259" key="10">
    <source>
        <dbReference type="PROSITE" id="PS51779"/>
    </source>
</evidence>
<dbReference type="HAMAP" id="MF_00911">
    <property type="entry name" value="FtsQ_subfam"/>
    <property type="match status" value="1"/>
</dbReference>
<keyword evidence="3 9" id="KW-0997">Cell inner membrane</keyword>
<comment type="subcellular location">
    <subcellularLocation>
        <location evidence="9">Cell inner membrane</location>
        <topology evidence="9">Single-pass type II membrane protein</topology>
    </subcellularLocation>
    <subcellularLocation>
        <location evidence="1">Membrane</location>
    </subcellularLocation>
    <text evidence="9">Localizes to the division septum.</text>
</comment>
<evidence type="ECO:0000256" key="5">
    <source>
        <dbReference type="ARBA" id="ARBA00022692"/>
    </source>
</evidence>
<dbReference type="Gene3D" id="3.40.50.11690">
    <property type="entry name" value="Cell division protein FtsQ/DivIB"/>
    <property type="match status" value="1"/>
</dbReference>
<evidence type="ECO:0000313" key="12">
    <source>
        <dbReference type="Proteomes" id="UP000720344"/>
    </source>
</evidence>
<evidence type="ECO:0000256" key="2">
    <source>
        <dbReference type="ARBA" id="ARBA00022475"/>
    </source>
</evidence>
<comment type="caution">
    <text evidence="11">The sequence shown here is derived from an EMBL/GenBank/DDBJ whole genome shotgun (WGS) entry which is preliminary data.</text>
</comment>
<keyword evidence="7 9" id="KW-0472">Membrane</keyword>
<evidence type="ECO:0000256" key="3">
    <source>
        <dbReference type="ARBA" id="ARBA00022519"/>
    </source>
</evidence>
<evidence type="ECO:0000256" key="4">
    <source>
        <dbReference type="ARBA" id="ARBA00022618"/>
    </source>
</evidence>
<feature type="domain" description="POTRA" evidence="10">
    <location>
        <begin position="37"/>
        <end position="106"/>
    </location>
</feature>
<comment type="subunit">
    <text evidence="9">Part of a complex composed of FtsB, FtsL and FtsQ.</text>
</comment>
<sequence length="249" mass="27615">MWHRPQLMIVVADLLLLAAAAALLVAGALWATRLPLFPLREAVVVSDLHELQRKDIERALAGLLRGNFFSVNLDTLRQSLEKLPWVRHAELRRRWPAGIEISIEEHRPAAYWGENAGQLVNTYGEVFSAAYLGDDVLPVLAGPAGTSAEALRRYGEFTRQLAPTGHRLAALTVSPRLAWQVRLDDGLLVDLGREQAKAPIAQRLARFVDNYAMLHTAHRGTPVAVDMRYPNGFALRYASSAGNESRGRE</sequence>